<dbReference type="Proteomes" id="UP001218218">
    <property type="component" value="Unassembled WGS sequence"/>
</dbReference>
<evidence type="ECO:0000313" key="1">
    <source>
        <dbReference type="EMBL" id="KAJ7349705.1"/>
    </source>
</evidence>
<reference evidence="1" key="1">
    <citation type="submission" date="2023-03" db="EMBL/GenBank/DDBJ databases">
        <title>Massive genome expansion in bonnet fungi (Mycena s.s.) driven by repeated elements and novel gene families across ecological guilds.</title>
        <authorList>
            <consortium name="Lawrence Berkeley National Laboratory"/>
            <person name="Harder C.B."/>
            <person name="Miyauchi S."/>
            <person name="Viragh M."/>
            <person name="Kuo A."/>
            <person name="Thoen E."/>
            <person name="Andreopoulos B."/>
            <person name="Lu D."/>
            <person name="Skrede I."/>
            <person name="Drula E."/>
            <person name="Henrissat B."/>
            <person name="Morin E."/>
            <person name="Kohler A."/>
            <person name="Barry K."/>
            <person name="LaButti K."/>
            <person name="Morin E."/>
            <person name="Salamov A."/>
            <person name="Lipzen A."/>
            <person name="Mereny Z."/>
            <person name="Hegedus B."/>
            <person name="Baldrian P."/>
            <person name="Stursova M."/>
            <person name="Weitz H."/>
            <person name="Taylor A."/>
            <person name="Grigoriev I.V."/>
            <person name="Nagy L.G."/>
            <person name="Martin F."/>
            <person name="Kauserud H."/>
        </authorList>
    </citation>
    <scope>NUCLEOTIDE SEQUENCE</scope>
    <source>
        <strain evidence="1">CBHHK002</strain>
    </source>
</reference>
<comment type="caution">
    <text evidence="1">The sequence shown here is derived from an EMBL/GenBank/DDBJ whole genome shotgun (WGS) entry which is preliminary data.</text>
</comment>
<keyword evidence="2" id="KW-1185">Reference proteome</keyword>
<evidence type="ECO:0000313" key="2">
    <source>
        <dbReference type="Proteomes" id="UP001218218"/>
    </source>
</evidence>
<dbReference type="EMBL" id="JARIHO010000015">
    <property type="protein sequence ID" value="KAJ7349705.1"/>
    <property type="molecule type" value="Genomic_DNA"/>
</dbReference>
<sequence length="161" mass="18235">MKLEYFENPYDGSQQLKQSKYSVYTVEPGFRMLYGPYLALYHIRPNGMSFLFWKESGVGRPTLATWWFKLKPPYSTDLNGNACFQDPSTRQRPFSTGAAVKNAAKEPTEWDGMPVAGPHRTGVTGTACSPNLEMIASAINYQLEECMRERLQSGKLGMCWN</sequence>
<name>A0AAD7ESJ4_9AGAR</name>
<accession>A0AAD7ESJ4</accession>
<organism evidence="1 2">
    <name type="scientific">Mycena albidolilacea</name>
    <dbReference type="NCBI Taxonomy" id="1033008"/>
    <lineage>
        <taxon>Eukaryota</taxon>
        <taxon>Fungi</taxon>
        <taxon>Dikarya</taxon>
        <taxon>Basidiomycota</taxon>
        <taxon>Agaricomycotina</taxon>
        <taxon>Agaricomycetes</taxon>
        <taxon>Agaricomycetidae</taxon>
        <taxon>Agaricales</taxon>
        <taxon>Marasmiineae</taxon>
        <taxon>Mycenaceae</taxon>
        <taxon>Mycena</taxon>
    </lineage>
</organism>
<gene>
    <name evidence="1" type="ORF">DFH08DRAFT_807056</name>
</gene>
<proteinExistence type="predicted"/>
<protein>
    <submittedName>
        <fullName evidence="1">Uncharacterized protein</fullName>
    </submittedName>
</protein>
<dbReference type="AlphaFoldDB" id="A0AAD7ESJ4"/>